<protein>
    <submittedName>
        <fullName evidence="7">Rhomboid family intramembrane serine protease</fullName>
    </submittedName>
</protein>
<evidence type="ECO:0000256" key="4">
    <source>
        <dbReference type="ARBA" id="ARBA00023136"/>
    </source>
</evidence>
<feature type="domain" description="Peptidase S54 rhomboid" evidence="6">
    <location>
        <begin position="61"/>
        <end position="207"/>
    </location>
</feature>
<keyword evidence="4 5" id="KW-0472">Membrane</keyword>
<keyword evidence="2 5" id="KW-0812">Transmembrane</keyword>
<evidence type="ECO:0000256" key="2">
    <source>
        <dbReference type="ARBA" id="ARBA00022692"/>
    </source>
</evidence>
<dbReference type="GO" id="GO:0006508">
    <property type="term" value="P:proteolysis"/>
    <property type="evidence" value="ECO:0007669"/>
    <property type="project" value="UniProtKB-KW"/>
</dbReference>
<gene>
    <name evidence="7" type="ORF">DXH95_05220</name>
</gene>
<feature type="transmembrane region" description="Helical" evidence="5">
    <location>
        <begin position="93"/>
        <end position="113"/>
    </location>
</feature>
<evidence type="ECO:0000313" key="7">
    <source>
        <dbReference type="EMBL" id="RDV06803.1"/>
    </source>
</evidence>
<keyword evidence="7" id="KW-0378">Hydrolase</keyword>
<dbReference type="Proteomes" id="UP000263833">
    <property type="component" value="Unassembled WGS sequence"/>
</dbReference>
<evidence type="ECO:0000256" key="1">
    <source>
        <dbReference type="ARBA" id="ARBA00004141"/>
    </source>
</evidence>
<dbReference type="PANTHER" id="PTHR43731:SF26">
    <property type="entry name" value="RHOMBOID-LIKE PROTEIN 10, CHLOROPLASTIC"/>
    <property type="match status" value="1"/>
</dbReference>
<keyword evidence="7" id="KW-0645">Protease</keyword>
<feature type="transmembrane region" description="Helical" evidence="5">
    <location>
        <begin position="164"/>
        <end position="182"/>
    </location>
</feature>
<accession>A0A371BHC4</accession>
<dbReference type="AlphaFoldDB" id="A0A371BHC4"/>
<dbReference type="RefSeq" id="WP_115548350.1">
    <property type="nucleotide sequence ID" value="NZ_QRGP01000001.1"/>
</dbReference>
<evidence type="ECO:0000256" key="3">
    <source>
        <dbReference type="ARBA" id="ARBA00022989"/>
    </source>
</evidence>
<evidence type="ECO:0000313" key="8">
    <source>
        <dbReference type="Proteomes" id="UP000263833"/>
    </source>
</evidence>
<dbReference type="InterPro" id="IPR022764">
    <property type="entry name" value="Peptidase_S54_rhomboid_dom"/>
</dbReference>
<comment type="subcellular location">
    <subcellularLocation>
        <location evidence="1">Membrane</location>
        <topology evidence="1">Multi-pass membrane protein</topology>
    </subcellularLocation>
</comment>
<name>A0A371BHC4_9SPHN</name>
<feature type="transmembrane region" description="Helical" evidence="5">
    <location>
        <begin position="59"/>
        <end position="81"/>
    </location>
</feature>
<organism evidence="7 8">
    <name type="scientific">Sphingorhabdus pulchriflava</name>
    <dbReference type="NCBI Taxonomy" id="2292257"/>
    <lineage>
        <taxon>Bacteria</taxon>
        <taxon>Pseudomonadati</taxon>
        <taxon>Pseudomonadota</taxon>
        <taxon>Alphaproteobacteria</taxon>
        <taxon>Sphingomonadales</taxon>
        <taxon>Sphingomonadaceae</taxon>
        <taxon>Sphingorhabdus</taxon>
    </lineage>
</organism>
<feature type="transmembrane region" description="Helical" evidence="5">
    <location>
        <begin position="188"/>
        <end position="206"/>
    </location>
</feature>
<dbReference type="Gene3D" id="1.20.1540.10">
    <property type="entry name" value="Rhomboid-like"/>
    <property type="match status" value="1"/>
</dbReference>
<evidence type="ECO:0000256" key="5">
    <source>
        <dbReference type="SAM" id="Phobius"/>
    </source>
</evidence>
<feature type="transmembrane region" description="Helical" evidence="5">
    <location>
        <begin position="125"/>
        <end position="143"/>
    </location>
</feature>
<dbReference type="GO" id="GO:0016020">
    <property type="term" value="C:membrane"/>
    <property type="evidence" value="ECO:0007669"/>
    <property type="project" value="UniProtKB-SubCell"/>
</dbReference>
<dbReference type="InterPro" id="IPR050925">
    <property type="entry name" value="Rhomboid_protease_S54"/>
</dbReference>
<dbReference type="OrthoDB" id="9813074at2"/>
<proteinExistence type="predicted"/>
<comment type="caution">
    <text evidence="7">The sequence shown here is derived from an EMBL/GenBank/DDBJ whole genome shotgun (WGS) entry which is preliminary data.</text>
</comment>
<dbReference type="EMBL" id="QRGP01000001">
    <property type="protein sequence ID" value="RDV06803.1"/>
    <property type="molecule type" value="Genomic_DNA"/>
</dbReference>
<dbReference type="Pfam" id="PF01694">
    <property type="entry name" value="Rhomboid"/>
    <property type="match status" value="1"/>
</dbReference>
<keyword evidence="3 5" id="KW-1133">Transmembrane helix</keyword>
<dbReference type="SUPFAM" id="SSF144091">
    <property type="entry name" value="Rhomboid-like"/>
    <property type="match status" value="1"/>
</dbReference>
<dbReference type="PANTHER" id="PTHR43731">
    <property type="entry name" value="RHOMBOID PROTEASE"/>
    <property type="match status" value="1"/>
</dbReference>
<feature type="transmembrane region" description="Helical" evidence="5">
    <location>
        <begin position="12"/>
        <end position="39"/>
    </location>
</feature>
<dbReference type="InterPro" id="IPR035952">
    <property type="entry name" value="Rhomboid-like_sf"/>
</dbReference>
<evidence type="ECO:0000259" key="6">
    <source>
        <dbReference type="Pfam" id="PF01694"/>
    </source>
</evidence>
<dbReference type="GO" id="GO:0004252">
    <property type="term" value="F:serine-type endopeptidase activity"/>
    <property type="evidence" value="ECO:0007669"/>
    <property type="project" value="InterPro"/>
</dbReference>
<sequence length="213" mass="22362">MRGSMGPVIKAIGAINILIALVMLIPAMWDAFVVAGALFPARFIDGSAAFEGAAFVLPVWLTPISSAFLHGGLLHVGLNMMMLAMIGPNIERILGRVGTIALYGAGMIFAAAAEVAAQPHSMMPVVGASGAISAIIAAHALLFPRERPKPVGPIPGGWAHAIKLMIGWIILNLMLGFVGPGIGVQIAIWSHIGGFAAGLMLTWPLLRWKYRKA</sequence>
<keyword evidence="8" id="KW-1185">Reference proteome</keyword>
<reference evidence="8" key="1">
    <citation type="submission" date="2018-08" db="EMBL/GenBank/DDBJ databases">
        <authorList>
            <person name="Kim S.-J."/>
            <person name="Jung G.-Y."/>
        </authorList>
    </citation>
    <scope>NUCLEOTIDE SEQUENCE [LARGE SCALE GENOMIC DNA]</scope>
    <source>
        <strain evidence="8">GY_G</strain>
    </source>
</reference>